<dbReference type="Proteomes" id="UP000237105">
    <property type="component" value="Unassembled WGS sequence"/>
</dbReference>
<comment type="caution">
    <text evidence="1">The sequence shown here is derived from an EMBL/GenBank/DDBJ whole genome shotgun (WGS) entry which is preliminary data.</text>
</comment>
<keyword evidence="2" id="KW-1185">Reference proteome</keyword>
<evidence type="ECO:0000313" key="1">
    <source>
        <dbReference type="EMBL" id="PON64534.1"/>
    </source>
</evidence>
<proteinExistence type="predicted"/>
<dbReference type="AlphaFoldDB" id="A0A2P5CU05"/>
<accession>A0A2P5CU05</accession>
<sequence>CITAGTVSTSSLVSGEEREAVRLVDGGAVLWWLASANIWSLSYQGPCVKKKTEWRAFMQFLDTIPPDYLIPYIFIILI</sequence>
<name>A0A2P5CU05_PARAD</name>
<reference evidence="2" key="1">
    <citation type="submission" date="2016-06" db="EMBL/GenBank/DDBJ databases">
        <title>Parallel loss of symbiosis genes in relatives of nitrogen-fixing non-legume Parasponia.</title>
        <authorList>
            <person name="Van Velzen R."/>
            <person name="Holmer R."/>
            <person name="Bu F."/>
            <person name="Rutten L."/>
            <person name="Van Zeijl A."/>
            <person name="Liu W."/>
            <person name="Santuari L."/>
            <person name="Cao Q."/>
            <person name="Sharma T."/>
            <person name="Shen D."/>
            <person name="Roswanjaya Y."/>
            <person name="Wardhani T."/>
            <person name="Kalhor M.S."/>
            <person name="Jansen J."/>
            <person name="Van den Hoogen J."/>
            <person name="Gungor B."/>
            <person name="Hartog M."/>
            <person name="Hontelez J."/>
            <person name="Verver J."/>
            <person name="Yang W.-C."/>
            <person name="Schijlen E."/>
            <person name="Repin R."/>
            <person name="Schilthuizen M."/>
            <person name="Schranz E."/>
            <person name="Heidstra R."/>
            <person name="Miyata K."/>
            <person name="Fedorova E."/>
            <person name="Kohlen W."/>
            <person name="Bisseling T."/>
            <person name="Smit S."/>
            <person name="Geurts R."/>
        </authorList>
    </citation>
    <scope>NUCLEOTIDE SEQUENCE [LARGE SCALE GENOMIC DNA]</scope>
    <source>
        <strain evidence="2">cv. WU1-14</strain>
    </source>
</reference>
<feature type="non-terminal residue" evidence="1">
    <location>
        <position position="1"/>
    </location>
</feature>
<dbReference type="EMBL" id="JXTB01000095">
    <property type="protein sequence ID" value="PON64534.1"/>
    <property type="molecule type" value="Genomic_DNA"/>
</dbReference>
<evidence type="ECO:0000313" key="2">
    <source>
        <dbReference type="Proteomes" id="UP000237105"/>
    </source>
</evidence>
<organism evidence="1 2">
    <name type="scientific">Parasponia andersonii</name>
    <name type="common">Sponia andersonii</name>
    <dbReference type="NCBI Taxonomy" id="3476"/>
    <lineage>
        <taxon>Eukaryota</taxon>
        <taxon>Viridiplantae</taxon>
        <taxon>Streptophyta</taxon>
        <taxon>Embryophyta</taxon>
        <taxon>Tracheophyta</taxon>
        <taxon>Spermatophyta</taxon>
        <taxon>Magnoliopsida</taxon>
        <taxon>eudicotyledons</taxon>
        <taxon>Gunneridae</taxon>
        <taxon>Pentapetalae</taxon>
        <taxon>rosids</taxon>
        <taxon>fabids</taxon>
        <taxon>Rosales</taxon>
        <taxon>Cannabaceae</taxon>
        <taxon>Parasponia</taxon>
    </lineage>
</organism>
<gene>
    <name evidence="1" type="ORF">PanWU01x14_124110</name>
</gene>
<protein>
    <submittedName>
        <fullName evidence="1">Uncharacterized protein</fullName>
    </submittedName>
</protein>